<keyword evidence="2" id="KW-1185">Reference proteome</keyword>
<gene>
    <name evidence="1" type="ORF">MSG28_015894</name>
</gene>
<sequence length="399" mass="46075">MEEISQFNIPLFSEEQTPMIAKSTLRICVCCLLENVPFVQLSICKHVELFDFFFKVKLEYSESMVCYGCHKLLKDLYQFRQQVQTQSHTELTYIENSKPIQNEKLEPSIVINIPSHEIKTEIKIEPDYSDSENDVPLSEIKQKEVKIKKDAPVKNYEGKVRSVFLSEEEMLEDRMKEAMKEGYLNLPYKCESCITGFDHELTLKEHMEKRHYEVILIFGINGACRATELVSIKIRNIEIHDNMILINLPETKAEIDRSFVIRDGLLDVVKKYINLRPKDLEHNRFFLNYMNGKCTKQPMGRHKIAAIPKVIAAYLNLPNAESYTGHCFRRTSATLLAESGANLTTLKRHGGWTSNAVAEEYIKDSMKNKVKLNSLKTESIDIMSTETNSPRPSTSREDF</sequence>
<organism evidence="1 2">
    <name type="scientific">Choristoneura fumiferana</name>
    <name type="common">Spruce budworm moth</name>
    <name type="synonym">Archips fumiferana</name>
    <dbReference type="NCBI Taxonomy" id="7141"/>
    <lineage>
        <taxon>Eukaryota</taxon>
        <taxon>Metazoa</taxon>
        <taxon>Ecdysozoa</taxon>
        <taxon>Arthropoda</taxon>
        <taxon>Hexapoda</taxon>
        <taxon>Insecta</taxon>
        <taxon>Pterygota</taxon>
        <taxon>Neoptera</taxon>
        <taxon>Endopterygota</taxon>
        <taxon>Lepidoptera</taxon>
        <taxon>Glossata</taxon>
        <taxon>Ditrysia</taxon>
        <taxon>Tortricoidea</taxon>
        <taxon>Tortricidae</taxon>
        <taxon>Tortricinae</taxon>
        <taxon>Choristoneura</taxon>
    </lineage>
</organism>
<dbReference type="EMBL" id="CM046130">
    <property type="protein sequence ID" value="KAI8431354.1"/>
    <property type="molecule type" value="Genomic_DNA"/>
</dbReference>
<evidence type="ECO:0000313" key="2">
    <source>
        <dbReference type="Proteomes" id="UP001064048"/>
    </source>
</evidence>
<proteinExistence type="predicted"/>
<reference evidence="1 2" key="1">
    <citation type="journal article" date="2022" name="Genome Biol. Evol.">
        <title>The Spruce Budworm Genome: Reconstructing the Evolutionary History of Antifreeze Proteins.</title>
        <authorList>
            <person name="Beliveau C."/>
            <person name="Gagne P."/>
            <person name="Picq S."/>
            <person name="Vernygora O."/>
            <person name="Keeling C.I."/>
            <person name="Pinkney K."/>
            <person name="Doucet D."/>
            <person name="Wen F."/>
            <person name="Johnston J.S."/>
            <person name="Maaroufi H."/>
            <person name="Boyle B."/>
            <person name="Laroche J."/>
            <person name="Dewar K."/>
            <person name="Juretic N."/>
            <person name="Blackburn G."/>
            <person name="Nisole A."/>
            <person name="Brunet B."/>
            <person name="Brandao M."/>
            <person name="Lumley L."/>
            <person name="Duan J."/>
            <person name="Quan G."/>
            <person name="Lucarotti C.J."/>
            <person name="Roe A.D."/>
            <person name="Sperling F.A.H."/>
            <person name="Levesque R.C."/>
            <person name="Cusson M."/>
        </authorList>
    </citation>
    <scope>NUCLEOTIDE SEQUENCE [LARGE SCALE GENOMIC DNA]</scope>
    <source>
        <strain evidence="1">Glfc:IPQL:Cfum</strain>
    </source>
</reference>
<name>A0ACC0K4Q0_CHOFU</name>
<dbReference type="Proteomes" id="UP001064048">
    <property type="component" value="Chromosome 30"/>
</dbReference>
<accession>A0ACC0K4Q0</accession>
<comment type="caution">
    <text evidence="1">The sequence shown here is derived from an EMBL/GenBank/DDBJ whole genome shotgun (WGS) entry which is preliminary data.</text>
</comment>
<evidence type="ECO:0000313" key="1">
    <source>
        <dbReference type="EMBL" id="KAI8431354.1"/>
    </source>
</evidence>
<protein>
    <submittedName>
        <fullName evidence="1">Uncharacterized protein</fullName>
    </submittedName>
</protein>